<reference evidence="1 2" key="1">
    <citation type="submission" date="2019-11" db="EMBL/GenBank/DDBJ databases">
        <title>Genome sequences of 17 halophilic strains isolated from different environments.</title>
        <authorList>
            <person name="Furrow R.E."/>
        </authorList>
    </citation>
    <scope>NUCLEOTIDE SEQUENCE [LARGE SCALE GENOMIC DNA]</scope>
    <source>
        <strain evidence="1 2">SL-4</strain>
    </source>
</reference>
<dbReference type="RefSeq" id="WP_202412393.1">
    <property type="nucleotide sequence ID" value="NZ_WMFA01000001.1"/>
</dbReference>
<evidence type="ECO:0000313" key="1">
    <source>
        <dbReference type="EMBL" id="MYL70148.1"/>
    </source>
</evidence>
<dbReference type="InterPro" id="IPR058676">
    <property type="entry name" value="YuzK"/>
</dbReference>
<dbReference type="EMBL" id="WMFA01000001">
    <property type="protein sequence ID" value="MYL70148.1"/>
    <property type="molecule type" value="Genomic_DNA"/>
</dbReference>
<dbReference type="Pfam" id="PF26149">
    <property type="entry name" value="YuzK"/>
    <property type="match status" value="1"/>
</dbReference>
<proteinExistence type="predicted"/>
<sequence>MNYTADMEKAMHQSHNMSYAEYSRKLDTRLKVEEKRQREFEESQKMIAQVDRQLHR</sequence>
<protein>
    <submittedName>
        <fullName evidence="1">Uncharacterized protein</fullName>
    </submittedName>
</protein>
<dbReference type="AlphaFoldDB" id="A0A845F8J6"/>
<name>A0A845F8J6_9BACI</name>
<dbReference type="GeneID" id="78009401"/>
<accession>A0A845F8J6</accession>
<comment type="caution">
    <text evidence="1">The sequence shown here is derived from an EMBL/GenBank/DDBJ whole genome shotgun (WGS) entry which is preliminary data.</text>
</comment>
<evidence type="ECO:0000313" key="2">
    <source>
        <dbReference type="Proteomes" id="UP000450457"/>
    </source>
</evidence>
<dbReference type="Proteomes" id="UP000450457">
    <property type="component" value="Unassembled WGS sequence"/>
</dbReference>
<gene>
    <name evidence="1" type="ORF">GLW00_04765</name>
</gene>
<organism evidence="1 2">
    <name type="scientific">Halobacillus litoralis</name>
    <dbReference type="NCBI Taxonomy" id="45668"/>
    <lineage>
        <taxon>Bacteria</taxon>
        <taxon>Bacillati</taxon>
        <taxon>Bacillota</taxon>
        <taxon>Bacilli</taxon>
        <taxon>Bacillales</taxon>
        <taxon>Bacillaceae</taxon>
        <taxon>Halobacillus</taxon>
    </lineage>
</organism>